<dbReference type="InterPro" id="IPR018649">
    <property type="entry name" value="SHOCT"/>
</dbReference>
<dbReference type="AlphaFoldDB" id="A0A0M8MHX4"/>
<evidence type="ECO:0000313" key="3">
    <source>
        <dbReference type="EMBL" id="KOS11868.1"/>
    </source>
</evidence>
<gene>
    <name evidence="3" type="ORF">XI38_04675</name>
</gene>
<accession>A0A0M8MHX4</accession>
<proteinExistence type="predicted"/>
<dbReference type="PATRIC" id="fig|84292.3.peg.966"/>
<feature type="domain" description="SHOCT" evidence="2">
    <location>
        <begin position="57"/>
        <end position="82"/>
    </location>
</feature>
<name>A0A0M8MHX4_9MICO</name>
<keyword evidence="4" id="KW-1185">Reference proteome</keyword>
<feature type="compositionally biased region" description="Low complexity" evidence="1">
    <location>
        <begin position="43"/>
        <end position="52"/>
    </location>
</feature>
<feature type="region of interest" description="Disordered" evidence="1">
    <location>
        <begin position="33"/>
        <end position="56"/>
    </location>
</feature>
<dbReference type="EMBL" id="LAVO01000003">
    <property type="protein sequence ID" value="KOS11868.1"/>
    <property type="molecule type" value="Genomic_DNA"/>
</dbReference>
<comment type="caution">
    <text evidence="3">The sequence shown here is derived from an EMBL/GenBank/DDBJ whole genome shotgun (WGS) entry which is preliminary data.</text>
</comment>
<sequence length="85" mass="9089">MRSVDRPVTAIPTRGIAVGIGLLVYVAIRLSTRTNTPPPAAPPAAGTPTPGAEMSSARRILEERYARGEIDTDEFNERMRALNGA</sequence>
<evidence type="ECO:0000256" key="1">
    <source>
        <dbReference type="SAM" id="MobiDB-lite"/>
    </source>
</evidence>
<dbReference type="Pfam" id="PF09851">
    <property type="entry name" value="SHOCT"/>
    <property type="match status" value="1"/>
</dbReference>
<reference evidence="3" key="1">
    <citation type="submission" date="2015-04" db="EMBL/GenBank/DDBJ databases">
        <title>Complete genome sequence of Microbacterium chocolatum SIT 101, a bacterium enantioselectively hydrolyzing mesomeric diesters.</title>
        <authorList>
            <person name="Li X."/>
            <person name="Xu Y."/>
        </authorList>
    </citation>
    <scope>NUCLEOTIDE SEQUENCE [LARGE SCALE GENOMIC DNA]</scope>
    <source>
        <strain evidence="3">SIT 101</strain>
    </source>
</reference>
<organism evidence="3 4">
    <name type="scientific">Microbacterium aurantiacum</name>
    <dbReference type="NCBI Taxonomy" id="162393"/>
    <lineage>
        <taxon>Bacteria</taxon>
        <taxon>Bacillati</taxon>
        <taxon>Actinomycetota</taxon>
        <taxon>Actinomycetes</taxon>
        <taxon>Micrococcales</taxon>
        <taxon>Microbacteriaceae</taxon>
        <taxon>Microbacterium</taxon>
    </lineage>
</organism>
<evidence type="ECO:0000313" key="4">
    <source>
        <dbReference type="Proteomes" id="UP000037737"/>
    </source>
</evidence>
<dbReference type="Proteomes" id="UP000037737">
    <property type="component" value="Unassembled WGS sequence"/>
</dbReference>
<protein>
    <recommendedName>
        <fullName evidence="2">SHOCT domain-containing protein</fullName>
    </recommendedName>
</protein>
<dbReference type="KEGG" id="mcw:A8L33_01525"/>
<evidence type="ECO:0000259" key="2">
    <source>
        <dbReference type="Pfam" id="PF09851"/>
    </source>
</evidence>